<keyword evidence="11 14" id="KW-0520">NAD</keyword>
<dbReference type="SUPFAM" id="SSF64153">
    <property type="entry name" value="YjeF N-terminal domain-like"/>
    <property type="match status" value="1"/>
</dbReference>
<evidence type="ECO:0000256" key="1">
    <source>
        <dbReference type="ARBA" id="ARBA00000013"/>
    </source>
</evidence>
<keyword evidence="7 14" id="KW-0547">Nucleotide-binding</keyword>
<evidence type="ECO:0000256" key="4">
    <source>
        <dbReference type="ARBA" id="ARBA00012228"/>
    </source>
</evidence>
<evidence type="ECO:0000259" key="16">
    <source>
        <dbReference type="PROSITE" id="PS51385"/>
    </source>
</evidence>
<name>A0A1A8ZFX8_PLAOA</name>
<evidence type="ECO:0000256" key="8">
    <source>
        <dbReference type="ARBA" id="ARBA00022857"/>
    </source>
</evidence>
<feature type="binding site" evidence="14">
    <location>
        <begin position="384"/>
        <end position="388"/>
    </location>
    <ligand>
        <name>(6S)-NADPHX</name>
        <dbReference type="ChEBI" id="CHEBI:64076"/>
    </ligand>
</feature>
<dbReference type="EC" id="5.1.99.6" evidence="4 14"/>
<feature type="domain" description="YjeF N-terminal" evidence="16">
    <location>
        <begin position="333"/>
        <end position="539"/>
    </location>
</feature>
<dbReference type="Gene3D" id="3.40.50.10260">
    <property type="entry name" value="YjeF N-terminal domain"/>
    <property type="match status" value="1"/>
</dbReference>
<protein>
    <recommendedName>
        <fullName evidence="4 14">NAD(P)H-hydrate epimerase</fullName>
        <ecNumber evidence="4 14">5.1.99.6</ecNumber>
    </recommendedName>
    <alternativeName>
        <fullName evidence="14">NAD(P)HX epimerase</fullName>
    </alternativeName>
</protein>
<dbReference type="GO" id="GO:0052856">
    <property type="term" value="F:NAD(P)HX epimerase activity"/>
    <property type="evidence" value="ECO:0007669"/>
    <property type="project" value="UniProtKB-UniRule"/>
</dbReference>
<evidence type="ECO:0000256" key="7">
    <source>
        <dbReference type="ARBA" id="ARBA00022741"/>
    </source>
</evidence>
<feature type="binding site" evidence="14">
    <location>
        <position position="385"/>
    </location>
    <ligand>
        <name>K(+)</name>
        <dbReference type="ChEBI" id="CHEBI:29103"/>
    </ligand>
</feature>
<dbReference type="InterPro" id="IPR006214">
    <property type="entry name" value="Bax_inhibitor_1-related"/>
</dbReference>
<feature type="transmembrane region" description="Helical" evidence="15">
    <location>
        <begin position="63"/>
        <end position="85"/>
    </location>
</feature>
<organism evidence="18 19">
    <name type="scientific">Plasmodium ovale wallikeri</name>
    <dbReference type="NCBI Taxonomy" id="864142"/>
    <lineage>
        <taxon>Eukaryota</taxon>
        <taxon>Sar</taxon>
        <taxon>Alveolata</taxon>
        <taxon>Apicomplexa</taxon>
        <taxon>Aconoidasida</taxon>
        <taxon>Haemosporida</taxon>
        <taxon>Plasmodiidae</taxon>
        <taxon>Plasmodium</taxon>
        <taxon>Plasmodium (Plasmodium)</taxon>
    </lineage>
</organism>
<comment type="catalytic activity">
    <reaction evidence="1 14">
        <text>(6R)-NADHX = (6S)-NADHX</text>
        <dbReference type="Rhea" id="RHEA:32215"/>
        <dbReference type="ChEBI" id="CHEBI:64074"/>
        <dbReference type="ChEBI" id="CHEBI:64075"/>
        <dbReference type="EC" id="5.1.99.6"/>
    </reaction>
</comment>
<dbReference type="NCBIfam" id="TIGR00197">
    <property type="entry name" value="yjeF_nterm"/>
    <property type="match status" value="1"/>
</dbReference>
<keyword evidence="6 14" id="KW-0479">Metal-binding</keyword>
<feature type="transmembrane region" description="Helical" evidence="15">
    <location>
        <begin position="188"/>
        <end position="208"/>
    </location>
</feature>
<dbReference type="InterPro" id="IPR036652">
    <property type="entry name" value="YjeF_N_dom_sf"/>
</dbReference>
<feature type="transmembrane region" description="Helical" evidence="15">
    <location>
        <begin position="36"/>
        <end position="57"/>
    </location>
</feature>
<feature type="binding site" evidence="14">
    <location>
        <position position="480"/>
    </location>
    <ligand>
        <name>(6S)-NADPHX</name>
        <dbReference type="ChEBI" id="CHEBI:64076"/>
    </ligand>
</feature>
<comment type="similarity">
    <text evidence="14">Belongs to the NnrE/AIBP family.</text>
</comment>
<dbReference type="GO" id="GO:0000166">
    <property type="term" value="F:nucleotide binding"/>
    <property type="evidence" value="ECO:0007669"/>
    <property type="project" value="UniProtKB-KW"/>
</dbReference>
<evidence type="ECO:0000256" key="12">
    <source>
        <dbReference type="ARBA" id="ARBA00023136"/>
    </source>
</evidence>
<evidence type="ECO:0000313" key="18">
    <source>
        <dbReference type="EMBL" id="SBT42743.1"/>
    </source>
</evidence>
<feature type="transmembrane region" description="Helical" evidence="15">
    <location>
        <begin position="97"/>
        <end position="118"/>
    </location>
</feature>
<feature type="transmembrane region" description="Helical" evidence="15">
    <location>
        <begin position="124"/>
        <end position="146"/>
    </location>
</feature>
<dbReference type="PANTHER" id="PTHR13232">
    <property type="entry name" value="NAD(P)H-HYDRATE EPIMERASE"/>
    <property type="match status" value="1"/>
</dbReference>
<dbReference type="GO" id="GO:0046872">
    <property type="term" value="F:metal ion binding"/>
    <property type="evidence" value="ECO:0007669"/>
    <property type="project" value="UniProtKB-KW"/>
</dbReference>
<evidence type="ECO:0000313" key="19">
    <source>
        <dbReference type="Proteomes" id="UP000078550"/>
    </source>
</evidence>
<dbReference type="EMBL" id="FLRD01000124">
    <property type="protein sequence ID" value="SBT42461.1"/>
    <property type="molecule type" value="Genomic_DNA"/>
</dbReference>
<sequence length="551" mass="62776">MDFLQQIRKRQKEIKLSNVFNFSPVTNEERNHLIKIYSLLALGTMITALSCYVDIYFLKIPRFVASIVSLICSFALASSCNYSHYNRNSVSTSKKRLFYFAGISSSIGILISDYIAYVNYLNPSILPLAFFGSLSIFSCFSLSAIFSKNRISIFLGAVLCSVCSYVALISFVNFFIRSRFIDTTLLYVGFFMYMGFVLFDTQITLLDFRRGNKDYIMHAICLYLDLVGLFTHLLRILGQKEEKKKNQSEALLKNLEQYSMRKYLCLHASNCLSSSCLVPPNTIYLLNFLGFLNRRLRGIINRNKVGKGRRGRTYCSTVGKSPTKMDYLSQSLAQQIDNELMSEDIGYTIEQLMELAGLSISHIIFKEYNLTKFKKILICCGPGNNGGDGLVAARHLKSFGYDVTVTYPKENNKLLFKRLLQLLQHYKISVLKFITPEEMDEYDLIVDALFGFSFRGEPRKPFDELIRMMNSSKKPIVSVDVPSGTNVDTGLSTDSLSIDCEINISLMLPKEGMRNYKKKHYLGGRFIPDSIVMKYNLKLPSFEGDSSYTQL</sequence>
<dbReference type="Proteomes" id="UP000078550">
    <property type="component" value="Unassembled WGS sequence"/>
</dbReference>
<keyword evidence="13 14" id="KW-0413">Isomerase</keyword>
<evidence type="ECO:0000256" key="10">
    <source>
        <dbReference type="ARBA" id="ARBA00022989"/>
    </source>
</evidence>
<dbReference type="Pfam" id="PF03853">
    <property type="entry name" value="YjeF_N"/>
    <property type="match status" value="1"/>
</dbReference>
<dbReference type="AlphaFoldDB" id="A0A1A8ZFX8"/>
<accession>A0A1A8ZFX8</accession>
<evidence type="ECO:0000256" key="6">
    <source>
        <dbReference type="ARBA" id="ARBA00022723"/>
    </source>
</evidence>
<evidence type="ECO:0000256" key="2">
    <source>
        <dbReference type="ARBA" id="ARBA00000909"/>
    </source>
</evidence>
<dbReference type="Proteomes" id="UP000078555">
    <property type="component" value="Unassembled WGS sequence"/>
</dbReference>
<feature type="binding site" evidence="14">
    <location>
        <position position="483"/>
    </location>
    <ligand>
        <name>K(+)</name>
        <dbReference type="ChEBI" id="CHEBI:29103"/>
    </ligand>
</feature>
<evidence type="ECO:0000313" key="20">
    <source>
        <dbReference type="Proteomes" id="UP000078555"/>
    </source>
</evidence>
<feature type="transmembrane region" description="Helical" evidence="15">
    <location>
        <begin position="153"/>
        <end position="176"/>
    </location>
</feature>
<comment type="function">
    <text evidence="14">Catalyzes the epimerization of the S- and R-forms of NAD(P)HX, a damaged form of NAD(P)H that is a result of enzymatic or heat-dependent hydration. This is a prerequisite for the S-specific NAD(P)H-hydrate dehydratase to allow the repair of both epimers of NAD(P)HX.</text>
</comment>
<keyword evidence="12 15" id="KW-0472">Membrane</keyword>
<keyword evidence="10 15" id="KW-1133">Transmembrane helix</keyword>
<proteinExistence type="inferred from homology"/>
<reference evidence="19 20" key="2">
    <citation type="submission" date="2016-05" db="EMBL/GenBank/DDBJ databases">
        <authorList>
            <person name="Naeem Raeece"/>
        </authorList>
    </citation>
    <scope>NUCLEOTIDE SEQUENCE [LARGE SCALE GENOMIC DNA]</scope>
</reference>
<dbReference type="InterPro" id="IPR032976">
    <property type="entry name" value="YJEFN_prot_NAXE-like"/>
</dbReference>
<evidence type="ECO:0000256" key="3">
    <source>
        <dbReference type="ARBA" id="ARBA00004141"/>
    </source>
</evidence>
<evidence type="ECO:0000256" key="9">
    <source>
        <dbReference type="ARBA" id="ARBA00022958"/>
    </source>
</evidence>
<comment type="caution">
    <text evidence="14">Lacks conserved residue(s) required for the propagation of feature annotation.</text>
</comment>
<dbReference type="PROSITE" id="PS51385">
    <property type="entry name" value="YJEF_N"/>
    <property type="match status" value="1"/>
</dbReference>
<comment type="cofactor">
    <cofactor evidence="14">
        <name>K(+)</name>
        <dbReference type="ChEBI" id="CHEBI:29103"/>
    </cofactor>
    <text evidence="14">Binds 1 potassium ion per subunit.</text>
</comment>
<evidence type="ECO:0000313" key="17">
    <source>
        <dbReference type="EMBL" id="SBT42461.1"/>
    </source>
</evidence>
<dbReference type="EMBL" id="FLRE01000165">
    <property type="protein sequence ID" value="SBT42743.1"/>
    <property type="molecule type" value="Genomic_DNA"/>
</dbReference>
<evidence type="ECO:0000256" key="13">
    <source>
        <dbReference type="ARBA" id="ARBA00023235"/>
    </source>
</evidence>
<dbReference type="Pfam" id="PF01027">
    <property type="entry name" value="Bax1-I"/>
    <property type="match status" value="1"/>
</dbReference>
<evidence type="ECO:0000256" key="11">
    <source>
        <dbReference type="ARBA" id="ARBA00023027"/>
    </source>
</evidence>
<gene>
    <name evidence="17" type="ORF">POVWA1_045950</name>
    <name evidence="18" type="ORF">POVWA2_044520</name>
</gene>
<evidence type="ECO:0000256" key="5">
    <source>
        <dbReference type="ARBA" id="ARBA00022692"/>
    </source>
</evidence>
<keyword evidence="20" id="KW-1185">Reference proteome</keyword>
<comment type="subcellular location">
    <subcellularLocation>
        <location evidence="3">Membrane</location>
        <topology evidence="3">Multi-pass membrane protein</topology>
    </subcellularLocation>
</comment>
<evidence type="ECO:0000256" key="14">
    <source>
        <dbReference type="HAMAP-Rule" id="MF_03159"/>
    </source>
</evidence>
<feature type="binding site" evidence="14">
    <location>
        <begin position="451"/>
        <end position="457"/>
    </location>
    <ligand>
        <name>(6S)-NADPHX</name>
        <dbReference type="ChEBI" id="CHEBI:64076"/>
    </ligand>
</feature>
<dbReference type="GO" id="GO:0016020">
    <property type="term" value="C:membrane"/>
    <property type="evidence" value="ECO:0007669"/>
    <property type="project" value="UniProtKB-SubCell"/>
</dbReference>
<feature type="binding site" evidence="14">
    <location>
        <position position="447"/>
    </location>
    <ligand>
        <name>K(+)</name>
        <dbReference type="ChEBI" id="CHEBI:29103"/>
    </ligand>
</feature>
<dbReference type="InterPro" id="IPR004443">
    <property type="entry name" value="YjeF_N_dom"/>
</dbReference>
<dbReference type="PANTHER" id="PTHR13232:SF10">
    <property type="entry name" value="NAD(P)H-HYDRATE EPIMERASE"/>
    <property type="match status" value="1"/>
</dbReference>
<feature type="transmembrane region" description="Helical" evidence="15">
    <location>
        <begin position="215"/>
        <end position="237"/>
    </location>
</feature>
<evidence type="ECO:0000256" key="15">
    <source>
        <dbReference type="SAM" id="Phobius"/>
    </source>
</evidence>
<keyword evidence="8" id="KW-0521">NADP</keyword>
<comment type="catalytic activity">
    <reaction evidence="2 14">
        <text>(6R)-NADPHX = (6S)-NADPHX</text>
        <dbReference type="Rhea" id="RHEA:32227"/>
        <dbReference type="ChEBI" id="CHEBI:64076"/>
        <dbReference type="ChEBI" id="CHEBI:64077"/>
        <dbReference type="EC" id="5.1.99.6"/>
    </reaction>
</comment>
<keyword evidence="5 15" id="KW-0812">Transmembrane</keyword>
<dbReference type="GO" id="GO:0005739">
    <property type="term" value="C:mitochondrion"/>
    <property type="evidence" value="ECO:0007669"/>
    <property type="project" value="TreeGrafter"/>
</dbReference>
<dbReference type="HAMAP" id="MF_01966">
    <property type="entry name" value="NADHX_epimerase"/>
    <property type="match status" value="1"/>
</dbReference>
<reference evidence="18" key="1">
    <citation type="submission" date="2016-05" db="EMBL/GenBank/DDBJ databases">
        <authorList>
            <person name="Lavstsen T."/>
            <person name="Jespersen J.S."/>
        </authorList>
    </citation>
    <scope>NUCLEOTIDE SEQUENCE [LARGE SCALE GENOMIC DNA]</scope>
</reference>
<keyword evidence="9 14" id="KW-0630">Potassium</keyword>